<proteinExistence type="predicted"/>
<dbReference type="RefSeq" id="WP_109021480.1">
    <property type="nucleotide sequence ID" value="NZ_AP025028.1"/>
</dbReference>
<sequence>MNRRAHENPEVFFLSPDPLLKNQPGSPNLRFRVLSEILPLNFLISGILFSFTLFLIPLGTLYFGKQLFGSVYSLMPILISSSLFFCFYCLVLGFLIMNTRIPFLKEWKEKLGFHEV</sequence>
<keyword evidence="1" id="KW-0472">Membrane</keyword>
<evidence type="ECO:0000313" key="2">
    <source>
        <dbReference type="EMBL" id="BDA80440.1"/>
    </source>
</evidence>
<dbReference type="Proteomes" id="UP000245263">
    <property type="component" value="Chromosome 1"/>
</dbReference>
<evidence type="ECO:0000313" key="3">
    <source>
        <dbReference type="Proteomes" id="UP000245263"/>
    </source>
</evidence>
<name>A0ABM7UMW9_9LEPT</name>
<reference evidence="2 3" key="1">
    <citation type="submission" date="2021-08" db="EMBL/GenBank/DDBJ databases">
        <title>Complete genome sequence of Leptospira kobayashii strain E30.</title>
        <authorList>
            <person name="Nakao R."/>
            <person name="Nakamura S."/>
            <person name="Masuzawa T."/>
            <person name="Koizumi N."/>
        </authorList>
    </citation>
    <scope>NUCLEOTIDE SEQUENCE [LARGE SCALE GENOMIC DNA]</scope>
    <source>
        <strain evidence="2 3">E30</strain>
    </source>
</reference>
<dbReference type="EMBL" id="AP025028">
    <property type="protein sequence ID" value="BDA80440.1"/>
    <property type="molecule type" value="Genomic_DNA"/>
</dbReference>
<keyword evidence="1" id="KW-0812">Transmembrane</keyword>
<organism evidence="2 3">
    <name type="scientific">Leptospira kobayashii</name>
    <dbReference type="NCBI Taxonomy" id="1917830"/>
    <lineage>
        <taxon>Bacteria</taxon>
        <taxon>Pseudomonadati</taxon>
        <taxon>Spirochaetota</taxon>
        <taxon>Spirochaetia</taxon>
        <taxon>Leptospirales</taxon>
        <taxon>Leptospiraceae</taxon>
        <taxon>Leptospira</taxon>
    </lineage>
</organism>
<keyword evidence="1" id="KW-1133">Transmembrane helix</keyword>
<evidence type="ECO:0000256" key="1">
    <source>
        <dbReference type="SAM" id="Phobius"/>
    </source>
</evidence>
<keyword evidence="3" id="KW-1185">Reference proteome</keyword>
<feature type="transmembrane region" description="Helical" evidence="1">
    <location>
        <begin position="75"/>
        <end position="97"/>
    </location>
</feature>
<gene>
    <name evidence="2" type="ORF">LPTSP3_g33700</name>
</gene>
<feature type="transmembrane region" description="Helical" evidence="1">
    <location>
        <begin position="40"/>
        <end position="63"/>
    </location>
</feature>
<accession>A0ABM7UMW9</accession>
<protein>
    <submittedName>
        <fullName evidence="2">Uncharacterized protein</fullName>
    </submittedName>
</protein>